<dbReference type="EMBL" id="JBGBPQ010000015">
    <property type="protein sequence ID" value="KAL1510205.1"/>
    <property type="molecule type" value="Genomic_DNA"/>
</dbReference>
<dbReference type="Gene3D" id="2.30.29.30">
    <property type="entry name" value="Pleckstrin-homology domain (PH domain)/Phosphotyrosine-binding domain (PTB)"/>
    <property type="match status" value="3"/>
</dbReference>
<dbReference type="AlphaFoldDB" id="A0AB34J0X0"/>
<gene>
    <name evidence="5" type="ORF">AB1Y20_006535</name>
</gene>
<sequence>MEGWLLKQSGGKVGKASVGNRLAKYDRRWFVFDPARARLSYYKSDKDPRSSRPPAGILECRGCTVEATGELFRLRTAERTLTLKADDPASLDAWVQCLLQHGAVAAPSARSTSIGSVPLATPPREAEEEGGRAASARTAPPQMAHAASLDQIIGEVEADDLSEGEPPPPAVAEEAEEAEEAKAGEAAEEAKEAKAGEPTAGEVVPQLPPPLPQSGYLFKQSGGKADKSSLGNRLQKWDKRWFAIAADSTRLCYYKSHVDRQNGRGPVGYVDCVDASVERVGGEGELTFAISTPERVLTVRAESEQSVQAWVRAILAAGGWTDEAALAFERDSAMTSGGAAAEAAEAAGGALANGAAPLEGGEAALVRTSATAMPGMEGYLVKQSGGRGGSSKGEILKKWDRRYFVLRAGETKLRYYRSTDDFRAGKEPAGLLDTAGAHLKVEREPAVFEINLITPLRTLSIRADSATTLEHWVMALSCGSRAKDVERGSYGVTESSPAESLGSPAMSNPASAAAGGGVSRIEAGRPVKILLVGDAGVGKTCVLQRFSEGTFVTSTRATVGMDLKRTLVDLDGSGERITLQIWDTAGQEMFRSIISSYYRGAHGVILMFDVCRKPTFDALEGWLNEVRRVVRQVRSRCDESAAIVLVGNKVDADGREVSYETAVAWAKKNSLPYIETSAKRDVMITDAFITLVATVAGRTGEISLLLKKAKVMSGQSVATNQVLPLPKQQPQAGGGCAC</sequence>
<dbReference type="PANTHER" id="PTHR47977">
    <property type="entry name" value="RAS-RELATED PROTEIN RAB"/>
    <property type="match status" value="1"/>
</dbReference>
<dbReference type="Gene3D" id="3.40.50.300">
    <property type="entry name" value="P-loop containing nucleotide triphosphate hydrolases"/>
    <property type="match status" value="1"/>
</dbReference>
<evidence type="ECO:0000256" key="1">
    <source>
        <dbReference type="ARBA" id="ARBA00022741"/>
    </source>
</evidence>
<feature type="compositionally biased region" description="Basic and acidic residues" evidence="3">
    <location>
        <begin position="180"/>
        <end position="195"/>
    </location>
</feature>
<dbReference type="InterPro" id="IPR005225">
    <property type="entry name" value="Small_GTP-bd"/>
</dbReference>
<dbReference type="InterPro" id="IPR027417">
    <property type="entry name" value="P-loop_NTPase"/>
</dbReference>
<evidence type="ECO:0000256" key="2">
    <source>
        <dbReference type="ARBA" id="ARBA00023134"/>
    </source>
</evidence>
<feature type="domain" description="PH" evidence="4">
    <location>
        <begin position="1"/>
        <end position="103"/>
    </location>
</feature>
<evidence type="ECO:0000259" key="4">
    <source>
        <dbReference type="PROSITE" id="PS50003"/>
    </source>
</evidence>
<name>A0AB34J0X0_PRYPA</name>
<dbReference type="PROSITE" id="PS50003">
    <property type="entry name" value="PH_DOMAIN"/>
    <property type="match status" value="3"/>
</dbReference>
<feature type="domain" description="PH" evidence="4">
    <location>
        <begin position="210"/>
        <end position="319"/>
    </location>
</feature>
<dbReference type="NCBIfam" id="TIGR00231">
    <property type="entry name" value="small_GTP"/>
    <property type="match status" value="1"/>
</dbReference>
<accession>A0AB34J0X0</accession>
<keyword evidence="2" id="KW-0342">GTP-binding</keyword>
<dbReference type="CDD" id="cd00154">
    <property type="entry name" value="Rab"/>
    <property type="match status" value="1"/>
</dbReference>
<feature type="region of interest" description="Disordered" evidence="3">
    <location>
        <begin position="109"/>
        <end position="145"/>
    </location>
</feature>
<dbReference type="Proteomes" id="UP001515480">
    <property type="component" value="Unassembled WGS sequence"/>
</dbReference>
<keyword evidence="1" id="KW-0547">Nucleotide-binding</keyword>
<comment type="caution">
    <text evidence="5">The sequence shown here is derived from an EMBL/GenBank/DDBJ whole genome shotgun (WGS) entry which is preliminary data.</text>
</comment>
<dbReference type="GO" id="GO:0003924">
    <property type="term" value="F:GTPase activity"/>
    <property type="evidence" value="ECO:0007669"/>
    <property type="project" value="InterPro"/>
</dbReference>
<dbReference type="SMART" id="SM00173">
    <property type="entry name" value="RAS"/>
    <property type="match status" value="1"/>
</dbReference>
<dbReference type="PROSITE" id="PS51419">
    <property type="entry name" value="RAB"/>
    <property type="match status" value="1"/>
</dbReference>
<reference evidence="5 6" key="1">
    <citation type="journal article" date="2024" name="Science">
        <title>Giant polyketide synthase enzymes in the biosynthesis of giant marine polyether toxins.</title>
        <authorList>
            <person name="Fallon T.R."/>
            <person name="Shende V.V."/>
            <person name="Wierzbicki I.H."/>
            <person name="Pendleton A.L."/>
            <person name="Watervoot N.F."/>
            <person name="Auber R.P."/>
            <person name="Gonzalez D.J."/>
            <person name="Wisecaver J.H."/>
            <person name="Moore B.S."/>
        </authorList>
    </citation>
    <scope>NUCLEOTIDE SEQUENCE [LARGE SCALE GENOMIC DNA]</scope>
    <source>
        <strain evidence="5 6">12B1</strain>
    </source>
</reference>
<dbReference type="SMART" id="SM00174">
    <property type="entry name" value="RHO"/>
    <property type="match status" value="1"/>
</dbReference>
<dbReference type="PRINTS" id="PR00449">
    <property type="entry name" value="RASTRNSFRMNG"/>
</dbReference>
<dbReference type="FunFam" id="3.40.50.300:FF:001447">
    <property type="entry name" value="Ras-related protein Rab-1B"/>
    <property type="match status" value="1"/>
</dbReference>
<dbReference type="PROSITE" id="PS51421">
    <property type="entry name" value="RAS"/>
    <property type="match status" value="1"/>
</dbReference>
<dbReference type="GO" id="GO:0005525">
    <property type="term" value="F:GTP binding"/>
    <property type="evidence" value="ECO:0007669"/>
    <property type="project" value="UniProtKB-KW"/>
</dbReference>
<dbReference type="InterPro" id="IPR050227">
    <property type="entry name" value="Rab"/>
</dbReference>
<feature type="domain" description="PH" evidence="4">
    <location>
        <begin position="373"/>
        <end position="481"/>
    </location>
</feature>
<dbReference type="SUPFAM" id="SSF52540">
    <property type="entry name" value="P-loop containing nucleoside triphosphate hydrolases"/>
    <property type="match status" value="1"/>
</dbReference>
<dbReference type="InterPro" id="IPR011993">
    <property type="entry name" value="PH-like_dom_sf"/>
</dbReference>
<dbReference type="PROSITE" id="PS51420">
    <property type="entry name" value="RHO"/>
    <property type="match status" value="1"/>
</dbReference>
<evidence type="ECO:0000313" key="6">
    <source>
        <dbReference type="Proteomes" id="UP001515480"/>
    </source>
</evidence>
<feature type="compositionally biased region" description="Low complexity" evidence="3">
    <location>
        <begin position="502"/>
        <end position="513"/>
    </location>
</feature>
<protein>
    <recommendedName>
        <fullName evidence="4">PH domain-containing protein</fullName>
    </recommendedName>
</protein>
<dbReference type="InterPro" id="IPR001806">
    <property type="entry name" value="Small_GTPase"/>
</dbReference>
<dbReference type="PROSITE" id="PS51417">
    <property type="entry name" value="ARF"/>
    <property type="match status" value="1"/>
</dbReference>
<dbReference type="Pfam" id="PF00071">
    <property type="entry name" value="Ras"/>
    <property type="match status" value="1"/>
</dbReference>
<feature type="compositionally biased region" description="Low complexity" evidence="3">
    <location>
        <begin position="196"/>
        <end position="205"/>
    </location>
</feature>
<organism evidence="5 6">
    <name type="scientific">Prymnesium parvum</name>
    <name type="common">Toxic golden alga</name>
    <dbReference type="NCBI Taxonomy" id="97485"/>
    <lineage>
        <taxon>Eukaryota</taxon>
        <taxon>Haptista</taxon>
        <taxon>Haptophyta</taxon>
        <taxon>Prymnesiophyceae</taxon>
        <taxon>Prymnesiales</taxon>
        <taxon>Prymnesiaceae</taxon>
        <taxon>Prymnesium</taxon>
    </lineage>
</organism>
<dbReference type="SUPFAM" id="SSF50729">
    <property type="entry name" value="PH domain-like"/>
    <property type="match status" value="3"/>
</dbReference>
<dbReference type="SMART" id="SM00233">
    <property type="entry name" value="PH"/>
    <property type="match status" value="3"/>
</dbReference>
<feature type="region of interest" description="Disordered" evidence="3">
    <location>
        <begin position="159"/>
        <end position="230"/>
    </location>
</feature>
<keyword evidence="6" id="KW-1185">Reference proteome</keyword>
<dbReference type="InterPro" id="IPR001849">
    <property type="entry name" value="PH_domain"/>
</dbReference>
<dbReference type="SMART" id="SM00176">
    <property type="entry name" value="RAN"/>
    <property type="match status" value="1"/>
</dbReference>
<feature type="region of interest" description="Disordered" evidence="3">
    <location>
        <begin position="489"/>
        <end position="515"/>
    </location>
</feature>
<dbReference type="Pfam" id="PF00169">
    <property type="entry name" value="PH"/>
    <property type="match status" value="3"/>
</dbReference>
<evidence type="ECO:0000313" key="5">
    <source>
        <dbReference type="EMBL" id="KAL1510205.1"/>
    </source>
</evidence>
<proteinExistence type="predicted"/>
<dbReference type="SMART" id="SM00175">
    <property type="entry name" value="RAB"/>
    <property type="match status" value="1"/>
</dbReference>
<evidence type="ECO:0000256" key="3">
    <source>
        <dbReference type="SAM" id="MobiDB-lite"/>
    </source>
</evidence>